<protein>
    <submittedName>
        <fullName evidence="1">Uncharacterized protein</fullName>
    </submittedName>
</protein>
<dbReference type="EMBL" id="FOGB01000004">
    <property type="protein sequence ID" value="SEQ48950.1"/>
    <property type="molecule type" value="Genomic_DNA"/>
</dbReference>
<reference evidence="2" key="1">
    <citation type="submission" date="2016-10" db="EMBL/GenBank/DDBJ databases">
        <authorList>
            <person name="Varghese N."/>
            <person name="Submissions S."/>
        </authorList>
    </citation>
    <scope>NUCLEOTIDE SEQUENCE [LARGE SCALE GENOMIC DNA]</scope>
    <source>
        <strain evidence="2">DSM 18887</strain>
    </source>
</reference>
<organism evidence="1 2">
    <name type="scientific">Amphritea atlantica</name>
    <dbReference type="NCBI Taxonomy" id="355243"/>
    <lineage>
        <taxon>Bacteria</taxon>
        <taxon>Pseudomonadati</taxon>
        <taxon>Pseudomonadota</taxon>
        <taxon>Gammaproteobacteria</taxon>
        <taxon>Oceanospirillales</taxon>
        <taxon>Oceanospirillaceae</taxon>
        <taxon>Amphritea</taxon>
    </lineage>
</organism>
<accession>A0A1H9GFQ8</accession>
<dbReference type="AlphaFoldDB" id="A0A1H9GFQ8"/>
<dbReference type="Proteomes" id="UP000198749">
    <property type="component" value="Unassembled WGS sequence"/>
</dbReference>
<evidence type="ECO:0000313" key="2">
    <source>
        <dbReference type="Proteomes" id="UP000198749"/>
    </source>
</evidence>
<name>A0A1H9GFQ8_9GAMM</name>
<keyword evidence="2" id="KW-1185">Reference proteome</keyword>
<sequence length="67" mass="7282">MLNRMGLINALMSMGVPARMIDGGQSLHVGRGNRIAKKTPTRARECARRRRQMASGMLNPESCGVAV</sequence>
<dbReference type="RefSeq" id="WP_139203158.1">
    <property type="nucleotide sequence ID" value="NZ_AP025284.1"/>
</dbReference>
<gene>
    <name evidence="1" type="ORF">SAMN03080615_01658</name>
</gene>
<proteinExistence type="predicted"/>
<dbReference type="STRING" id="355243.SAMN03080615_01658"/>
<evidence type="ECO:0000313" key="1">
    <source>
        <dbReference type="EMBL" id="SEQ48950.1"/>
    </source>
</evidence>